<evidence type="ECO:0000259" key="8">
    <source>
        <dbReference type="Pfam" id="PF14322"/>
    </source>
</evidence>
<dbReference type="RefSeq" id="WP_074537455.1">
    <property type="nucleotide sequence ID" value="NZ_FNBD01000002.1"/>
</dbReference>
<keyword evidence="5" id="KW-0998">Cell outer membrane</keyword>
<keyword evidence="10" id="KW-1185">Reference proteome</keyword>
<evidence type="ECO:0000256" key="5">
    <source>
        <dbReference type="ARBA" id="ARBA00023237"/>
    </source>
</evidence>
<dbReference type="SUPFAM" id="SSF48452">
    <property type="entry name" value="TPR-like"/>
    <property type="match status" value="1"/>
</dbReference>
<dbReference type="Pfam" id="PF07980">
    <property type="entry name" value="SusD_RagB"/>
    <property type="match status" value="1"/>
</dbReference>
<dbReference type="EMBL" id="FNBD01000002">
    <property type="protein sequence ID" value="SDE59225.1"/>
    <property type="molecule type" value="Genomic_DNA"/>
</dbReference>
<accession>A0A1G7E759</accession>
<evidence type="ECO:0000313" key="9">
    <source>
        <dbReference type="EMBL" id="SDE59225.1"/>
    </source>
</evidence>
<reference evidence="10" key="1">
    <citation type="submission" date="2016-10" db="EMBL/GenBank/DDBJ databases">
        <authorList>
            <person name="Varghese N."/>
            <person name="Submissions S."/>
        </authorList>
    </citation>
    <scope>NUCLEOTIDE SEQUENCE [LARGE SCALE GENOMIC DNA]</scope>
    <source>
        <strain evidence="10">DSM 24729</strain>
    </source>
</reference>
<evidence type="ECO:0000256" key="1">
    <source>
        <dbReference type="ARBA" id="ARBA00004442"/>
    </source>
</evidence>
<name>A0A1G7E759_9FLAO</name>
<dbReference type="InterPro" id="IPR012944">
    <property type="entry name" value="SusD_RagB_dom"/>
</dbReference>
<comment type="similarity">
    <text evidence="2">Belongs to the SusD family.</text>
</comment>
<keyword evidence="3" id="KW-0732">Signal</keyword>
<comment type="subcellular location">
    <subcellularLocation>
        <location evidence="1">Cell outer membrane</location>
    </subcellularLocation>
</comment>
<evidence type="ECO:0000259" key="7">
    <source>
        <dbReference type="Pfam" id="PF07980"/>
    </source>
</evidence>
<keyword evidence="4" id="KW-0472">Membrane</keyword>
<gene>
    <name evidence="9" type="ORF">SAMN04487992_102119</name>
</gene>
<dbReference type="InterPro" id="IPR011990">
    <property type="entry name" value="TPR-like_helical_dom_sf"/>
</dbReference>
<feature type="domain" description="SusD-like N-terminal" evidence="8">
    <location>
        <begin position="30"/>
        <end position="226"/>
    </location>
</feature>
<evidence type="ECO:0000256" key="3">
    <source>
        <dbReference type="ARBA" id="ARBA00022729"/>
    </source>
</evidence>
<dbReference type="PROSITE" id="PS51257">
    <property type="entry name" value="PROKAR_LIPOPROTEIN"/>
    <property type="match status" value="1"/>
</dbReference>
<feature type="domain" description="RagB/SusD" evidence="7">
    <location>
        <begin position="264"/>
        <end position="519"/>
    </location>
</feature>
<dbReference type="Gene3D" id="1.25.40.390">
    <property type="match status" value="1"/>
</dbReference>
<evidence type="ECO:0000256" key="6">
    <source>
        <dbReference type="SAM" id="MobiDB-lite"/>
    </source>
</evidence>
<dbReference type="eggNOG" id="COG0561">
    <property type="taxonomic scope" value="Bacteria"/>
</dbReference>
<dbReference type="AlphaFoldDB" id="A0A1G7E759"/>
<protein>
    <submittedName>
        <fullName evidence="9">Starch-binding associating with outer membrane</fullName>
    </submittedName>
</protein>
<evidence type="ECO:0000256" key="4">
    <source>
        <dbReference type="ARBA" id="ARBA00023136"/>
    </source>
</evidence>
<organism evidence="9 10">
    <name type="scientific">Cellulophaga baltica</name>
    <dbReference type="NCBI Taxonomy" id="76594"/>
    <lineage>
        <taxon>Bacteria</taxon>
        <taxon>Pseudomonadati</taxon>
        <taxon>Bacteroidota</taxon>
        <taxon>Flavobacteriia</taxon>
        <taxon>Flavobacteriales</taxon>
        <taxon>Flavobacteriaceae</taxon>
        <taxon>Cellulophaga</taxon>
    </lineage>
</organism>
<feature type="region of interest" description="Disordered" evidence="6">
    <location>
        <begin position="483"/>
        <end position="519"/>
    </location>
</feature>
<dbReference type="Pfam" id="PF14322">
    <property type="entry name" value="SusD-like_3"/>
    <property type="match status" value="1"/>
</dbReference>
<dbReference type="CDD" id="cd08977">
    <property type="entry name" value="SusD"/>
    <property type="match status" value="1"/>
</dbReference>
<dbReference type="GO" id="GO:0009279">
    <property type="term" value="C:cell outer membrane"/>
    <property type="evidence" value="ECO:0007669"/>
    <property type="project" value="UniProtKB-SubCell"/>
</dbReference>
<dbReference type="Proteomes" id="UP000182114">
    <property type="component" value="Unassembled WGS sequence"/>
</dbReference>
<proteinExistence type="inferred from homology"/>
<evidence type="ECO:0000256" key="2">
    <source>
        <dbReference type="ARBA" id="ARBA00006275"/>
    </source>
</evidence>
<sequence length="519" mass="58472">MKKRNIKASLYLSLFVMAAVLYGCRKNEILDTENPNAVTPDSFWNTEEDAIKGIVGAYSPFTHIWYYSRFEIFLSDYRDDVVNAFGTSERTAAGSFNGVSTSNGAFWVWSTMFQGITRANEVLANVPDIEMNGDTKNSILGEAYFIRAFNYFNLLNNWKNVPLITDPISELENPKSLLQEDPAKVWAQIESDLMNAEELLPDSWPTQYTGRVTAGAAIGLLGKVYLYQGKDSEAKTEFLKIMDGRYELMADYAANFTEASENNKESLFEIQLVNDGSQGWGGDAPGAGKGAAFHPDIAPKGFTGQDGMRINQWVLDLFLDERTVNDEIDPRAFTTLFFDTDEVTNYEGKELKSVTYGDKSYQDVYPGEDGVWGNKWLDIAFGEYTGSQDNGWHQSGNNLRLLRYSDILLMFAEAEFNLNGSSQAALDAINEVRARVDMPAFTSITMQDIEDERVKELSLERTRYFDLLRWDKVQSRIVANPEFKSESGGTSSYKPGKEYIDIPQNEIDANPNFKHNPGY</sequence>
<dbReference type="InterPro" id="IPR033985">
    <property type="entry name" value="SusD-like_N"/>
</dbReference>
<evidence type="ECO:0000313" key="10">
    <source>
        <dbReference type="Proteomes" id="UP000182114"/>
    </source>
</evidence>